<dbReference type="Proteomes" id="UP000321291">
    <property type="component" value="Chromosome"/>
</dbReference>
<dbReference type="InterPro" id="IPR036388">
    <property type="entry name" value="WH-like_DNA-bd_sf"/>
</dbReference>
<evidence type="ECO:0000259" key="6">
    <source>
        <dbReference type="Pfam" id="PF08281"/>
    </source>
</evidence>
<dbReference type="Pfam" id="PF08281">
    <property type="entry name" value="Sigma70_r4_2"/>
    <property type="match status" value="1"/>
</dbReference>
<dbReference type="Pfam" id="PF04542">
    <property type="entry name" value="Sigma70_r2"/>
    <property type="match status" value="1"/>
</dbReference>
<dbReference type="Gene3D" id="1.10.1740.10">
    <property type="match status" value="1"/>
</dbReference>
<feature type="domain" description="RNA polymerase sigma-70 region 2" evidence="5">
    <location>
        <begin position="28"/>
        <end position="94"/>
    </location>
</feature>
<feature type="domain" description="RNA polymerase sigma factor 70 region 4 type 2" evidence="6">
    <location>
        <begin position="127"/>
        <end position="177"/>
    </location>
</feature>
<dbReference type="Gene3D" id="1.10.10.10">
    <property type="entry name" value="Winged helix-like DNA-binding domain superfamily/Winged helix DNA-binding domain"/>
    <property type="match status" value="1"/>
</dbReference>
<dbReference type="KEGG" id="agi:FSB73_00225"/>
<dbReference type="PANTHER" id="PTHR43133">
    <property type="entry name" value="RNA POLYMERASE ECF-TYPE SIGMA FACTO"/>
    <property type="match status" value="1"/>
</dbReference>
<evidence type="ECO:0000256" key="4">
    <source>
        <dbReference type="ARBA" id="ARBA00023163"/>
    </source>
</evidence>
<evidence type="ECO:0000313" key="7">
    <source>
        <dbReference type="EMBL" id="QEC70371.1"/>
    </source>
</evidence>
<evidence type="ECO:0000256" key="3">
    <source>
        <dbReference type="ARBA" id="ARBA00023082"/>
    </source>
</evidence>
<comment type="similarity">
    <text evidence="1">Belongs to the sigma-70 factor family. ECF subfamily.</text>
</comment>
<proteinExistence type="inferred from homology"/>
<dbReference type="GO" id="GO:0016987">
    <property type="term" value="F:sigma factor activity"/>
    <property type="evidence" value="ECO:0007669"/>
    <property type="project" value="UniProtKB-KW"/>
</dbReference>
<dbReference type="GO" id="GO:0006352">
    <property type="term" value="P:DNA-templated transcription initiation"/>
    <property type="evidence" value="ECO:0007669"/>
    <property type="project" value="InterPro"/>
</dbReference>
<reference evidence="7 8" key="1">
    <citation type="journal article" date="2017" name="Int. J. Syst. Evol. Microbiol.">
        <title>Arachidicoccus ginsenosidivorans sp. nov., with ginsenoside-converting activity isolated from ginseng cultivating soil.</title>
        <authorList>
            <person name="Siddiqi M.Z."/>
            <person name="Aslam Z."/>
            <person name="Im W.T."/>
        </authorList>
    </citation>
    <scope>NUCLEOTIDE SEQUENCE [LARGE SCALE GENOMIC DNA]</scope>
    <source>
        <strain evidence="7 8">Gsoil 809</strain>
    </source>
</reference>
<keyword evidence="2" id="KW-0805">Transcription regulation</keyword>
<keyword evidence="3" id="KW-0731">Sigma factor</keyword>
<dbReference type="InterPro" id="IPR007627">
    <property type="entry name" value="RNA_pol_sigma70_r2"/>
</dbReference>
<dbReference type="AlphaFoldDB" id="A0A5B8VH04"/>
<dbReference type="CDD" id="cd06171">
    <property type="entry name" value="Sigma70_r4"/>
    <property type="match status" value="1"/>
</dbReference>
<dbReference type="NCBIfam" id="TIGR02985">
    <property type="entry name" value="Sig70_bacteroi1"/>
    <property type="match status" value="1"/>
</dbReference>
<dbReference type="RefSeq" id="WP_146779635.1">
    <property type="nucleotide sequence ID" value="NZ_CP042434.1"/>
</dbReference>
<evidence type="ECO:0000259" key="5">
    <source>
        <dbReference type="Pfam" id="PF04542"/>
    </source>
</evidence>
<evidence type="ECO:0000313" key="8">
    <source>
        <dbReference type="Proteomes" id="UP000321291"/>
    </source>
</evidence>
<dbReference type="InterPro" id="IPR014284">
    <property type="entry name" value="RNA_pol_sigma-70_dom"/>
</dbReference>
<name>A0A5B8VH04_9BACT</name>
<dbReference type="PANTHER" id="PTHR43133:SF46">
    <property type="entry name" value="RNA POLYMERASE SIGMA-70 FACTOR ECF SUBFAMILY"/>
    <property type="match status" value="1"/>
</dbReference>
<dbReference type="InterPro" id="IPR039425">
    <property type="entry name" value="RNA_pol_sigma-70-like"/>
</dbReference>
<dbReference type="InterPro" id="IPR013249">
    <property type="entry name" value="RNA_pol_sigma70_r4_t2"/>
</dbReference>
<dbReference type="EMBL" id="CP042434">
    <property type="protein sequence ID" value="QEC70371.1"/>
    <property type="molecule type" value="Genomic_DNA"/>
</dbReference>
<dbReference type="SUPFAM" id="SSF88946">
    <property type="entry name" value="Sigma2 domain of RNA polymerase sigma factors"/>
    <property type="match status" value="1"/>
</dbReference>
<gene>
    <name evidence="7" type="ORF">FSB73_00225</name>
</gene>
<dbReference type="OrthoDB" id="659569at2"/>
<keyword evidence="4" id="KW-0804">Transcription</keyword>
<evidence type="ECO:0000256" key="1">
    <source>
        <dbReference type="ARBA" id="ARBA00010641"/>
    </source>
</evidence>
<dbReference type="SUPFAM" id="SSF88659">
    <property type="entry name" value="Sigma3 and sigma4 domains of RNA polymerase sigma factors"/>
    <property type="match status" value="1"/>
</dbReference>
<evidence type="ECO:0000256" key="2">
    <source>
        <dbReference type="ARBA" id="ARBA00023015"/>
    </source>
</evidence>
<keyword evidence="8" id="KW-1185">Reference proteome</keyword>
<dbReference type="GO" id="GO:0003677">
    <property type="term" value="F:DNA binding"/>
    <property type="evidence" value="ECO:0007669"/>
    <property type="project" value="InterPro"/>
</dbReference>
<protein>
    <submittedName>
        <fullName evidence="7">RNA polymerase sigma-70 factor</fullName>
    </submittedName>
</protein>
<dbReference type="NCBIfam" id="TIGR02937">
    <property type="entry name" value="sigma70-ECF"/>
    <property type="match status" value="1"/>
</dbReference>
<dbReference type="InterPro" id="IPR014327">
    <property type="entry name" value="RNA_pol_sigma70_bacteroid"/>
</dbReference>
<dbReference type="InterPro" id="IPR013325">
    <property type="entry name" value="RNA_pol_sigma_r2"/>
</dbReference>
<organism evidence="7 8">
    <name type="scientific">Arachidicoccus ginsenosidivorans</name>
    <dbReference type="NCBI Taxonomy" id="496057"/>
    <lineage>
        <taxon>Bacteria</taxon>
        <taxon>Pseudomonadati</taxon>
        <taxon>Bacteroidota</taxon>
        <taxon>Chitinophagia</taxon>
        <taxon>Chitinophagales</taxon>
        <taxon>Chitinophagaceae</taxon>
        <taxon>Arachidicoccus</taxon>
    </lineage>
</organism>
<dbReference type="InterPro" id="IPR013324">
    <property type="entry name" value="RNA_pol_sigma_r3/r4-like"/>
</dbReference>
<sequence length="196" mass="23160">MDFTYSKYDDEKLSKMMCQGDLDAFAALFNRYHEPLFDFAFKLIQDKEEAADIIQDIFMSLWNRRFELEFSHSIKAWLYQAVRFRAAKYIHHLQRKREILGELIQYLPQIEHNSPATSLEHHQLDNSIKNAIEGMPARMKEVFVLSREQQLSHREIGLKLNIAESTVKKTVQNALRFIREKSIIDLVLVLILSKIF</sequence>
<accession>A0A5B8VH04</accession>